<evidence type="ECO:0000259" key="2">
    <source>
        <dbReference type="Pfam" id="PF16571"/>
    </source>
</evidence>
<sequence length="211" mass="23979">MEPFIRSDQYHFIKSQAQILTNGHASVSDIDVLQALKSLAKEKIFALFPNMNEEQQQVLAPVLTIEEKADAEAVLAQLKPYVMPFPQVTEQTLKKLFPKAKKLKTSFLKEVNWEEISYLSWADLGLGKKFIVAPYNNKLTGIHGTFNPVTKKSICALCHQYEAVGMFMTEVKGPQQGTFVKRGNYICQDQHACNENMTKLDQLHDFIARNK</sequence>
<dbReference type="CDD" id="cd16342">
    <property type="entry name" value="FusC_FusB"/>
    <property type="match status" value="1"/>
</dbReference>
<dbReference type="InterPro" id="IPR038344">
    <property type="entry name" value="EF-G_N_sf"/>
</dbReference>
<feature type="domain" description="Elongation factor G-binding protein C-terminal treble-clef zinc-finger" evidence="2">
    <location>
        <begin position="101"/>
        <end position="202"/>
    </location>
</feature>
<gene>
    <name evidence="3" type="ORF">WDJ61_15345</name>
</gene>
<dbReference type="Pfam" id="PF07299">
    <property type="entry name" value="EF-G-binding_N"/>
    <property type="match status" value="1"/>
</dbReference>
<dbReference type="Pfam" id="PF16571">
    <property type="entry name" value="FBP_C"/>
    <property type="match status" value="1"/>
</dbReference>
<keyword evidence="4" id="KW-1185">Reference proteome</keyword>
<dbReference type="Proteomes" id="UP001387364">
    <property type="component" value="Chromosome"/>
</dbReference>
<dbReference type="InterPro" id="IPR010841">
    <property type="entry name" value="EF-G-binding_N"/>
</dbReference>
<evidence type="ECO:0000259" key="1">
    <source>
        <dbReference type="Pfam" id="PF07299"/>
    </source>
</evidence>
<reference evidence="3 4" key="1">
    <citation type="submission" date="2024-02" db="EMBL/GenBank/DDBJ databases">
        <title>Seven novel Bacillus-like species.</title>
        <authorList>
            <person name="Liu G."/>
        </authorList>
    </citation>
    <scope>NUCLEOTIDE SEQUENCE [LARGE SCALE GENOMIC DNA]</scope>
    <source>
        <strain evidence="3 4">FJAT-52991</strain>
    </source>
</reference>
<dbReference type="Gene3D" id="1.20.1280.250">
    <property type="match status" value="1"/>
</dbReference>
<dbReference type="InterPro" id="IPR032330">
    <property type="entry name" value="EF-G-binding_C"/>
</dbReference>
<proteinExistence type="predicted"/>
<dbReference type="EMBL" id="CP147404">
    <property type="protein sequence ID" value="WXB92586.1"/>
    <property type="molecule type" value="Genomic_DNA"/>
</dbReference>
<dbReference type="RefSeq" id="WP_338751233.1">
    <property type="nucleotide sequence ID" value="NZ_CP147404.1"/>
</dbReference>
<name>A0ABZ2N4Q9_9BACI</name>
<accession>A0ABZ2N4Q9</accession>
<evidence type="ECO:0000313" key="3">
    <source>
        <dbReference type="EMBL" id="WXB92586.1"/>
    </source>
</evidence>
<feature type="domain" description="Elongation factor G-binding protein N-terminal" evidence="1">
    <location>
        <begin position="4"/>
        <end position="86"/>
    </location>
</feature>
<organism evidence="3 4">
    <name type="scientific">Bacillus kandeliae</name>
    <dbReference type="NCBI Taxonomy" id="3129297"/>
    <lineage>
        <taxon>Bacteria</taxon>
        <taxon>Bacillati</taxon>
        <taxon>Bacillota</taxon>
        <taxon>Bacilli</taxon>
        <taxon>Bacillales</taxon>
        <taxon>Bacillaceae</taxon>
        <taxon>Bacillus</taxon>
    </lineage>
</organism>
<evidence type="ECO:0000313" key="4">
    <source>
        <dbReference type="Proteomes" id="UP001387364"/>
    </source>
</evidence>
<protein>
    <submittedName>
        <fullName evidence="3">FusB/FusC family EF-G-binding protein</fullName>
    </submittedName>
</protein>